<evidence type="ECO:0000256" key="12">
    <source>
        <dbReference type="ARBA" id="ARBA00023315"/>
    </source>
</evidence>
<dbReference type="SUPFAM" id="SSF69593">
    <property type="entry name" value="Glycerol-3-phosphate (1)-acyltransferase"/>
    <property type="match status" value="1"/>
</dbReference>
<comment type="pathway">
    <text evidence="2">Lipid metabolism.</text>
</comment>
<evidence type="ECO:0000256" key="13">
    <source>
        <dbReference type="SAM" id="Phobius"/>
    </source>
</evidence>
<feature type="domain" description="Phospholipid/glycerol acyltransferase" evidence="14">
    <location>
        <begin position="125"/>
        <end position="232"/>
    </location>
</feature>
<dbReference type="InterPro" id="IPR045252">
    <property type="entry name" value="LPCAT1-like"/>
</dbReference>
<dbReference type="OrthoDB" id="272512at2759"/>
<dbReference type="GeneID" id="94844132"/>
<evidence type="ECO:0000256" key="3">
    <source>
        <dbReference type="ARBA" id="ARBA00008655"/>
    </source>
</evidence>
<keyword evidence="6 13" id="KW-0812">Transmembrane</keyword>
<evidence type="ECO:0000256" key="9">
    <source>
        <dbReference type="ARBA" id="ARBA00023136"/>
    </source>
</evidence>
<dbReference type="GO" id="GO:0008374">
    <property type="term" value="F:O-acyltransferase activity"/>
    <property type="evidence" value="ECO:0007669"/>
    <property type="project" value="InterPro"/>
</dbReference>
<comment type="caution">
    <text evidence="15">The sequence shown here is derived from an EMBL/GenBank/DDBJ whole genome shotgun (WGS) entry which is preliminary data.</text>
</comment>
<reference evidence="15" key="1">
    <citation type="submission" date="2016-10" db="EMBL/GenBank/DDBJ databases">
        <authorList>
            <person name="Benchimol M."/>
            <person name="Almeida L.G."/>
            <person name="Vasconcelos A.T."/>
            <person name="Perreira-Neves A."/>
            <person name="Rosa I.A."/>
            <person name="Tasca T."/>
            <person name="Bogo M.R."/>
            <person name="de Souza W."/>
        </authorList>
    </citation>
    <scope>NUCLEOTIDE SEQUENCE [LARGE SCALE GENOMIC DNA]</scope>
    <source>
        <strain evidence="15">K</strain>
    </source>
</reference>
<dbReference type="InterPro" id="IPR002123">
    <property type="entry name" value="Plipid/glycerol_acylTrfase"/>
</dbReference>
<dbReference type="GO" id="GO:0008654">
    <property type="term" value="P:phospholipid biosynthetic process"/>
    <property type="evidence" value="ECO:0007669"/>
    <property type="project" value="UniProtKB-KW"/>
</dbReference>
<evidence type="ECO:0000256" key="2">
    <source>
        <dbReference type="ARBA" id="ARBA00005189"/>
    </source>
</evidence>
<comment type="subcellular location">
    <subcellularLocation>
        <location evidence="1">Membrane</location>
    </subcellularLocation>
</comment>
<evidence type="ECO:0000256" key="10">
    <source>
        <dbReference type="ARBA" id="ARBA00023209"/>
    </source>
</evidence>
<dbReference type="PANTHER" id="PTHR23063">
    <property type="entry name" value="PHOSPHOLIPID ACYLTRANSFERASE"/>
    <property type="match status" value="1"/>
</dbReference>
<evidence type="ECO:0000259" key="14">
    <source>
        <dbReference type="SMART" id="SM00563"/>
    </source>
</evidence>
<dbReference type="PANTHER" id="PTHR23063:SF52">
    <property type="entry name" value="LYSOPHOSPHATIDYLCHOLINE ACYLTRANSFERASE"/>
    <property type="match status" value="1"/>
</dbReference>
<accession>A0A1J4JM77</accession>
<gene>
    <name evidence="15" type="ORF">TRFO_34032</name>
</gene>
<evidence type="ECO:0000256" key="7">
    <source>
        <dbReference type="ARBA" id="ARBA00022989"/>
    </source>
</evidence>
<evidence type="ECO:0000256" key="6">
    <source>
        <dbReference type="ARBA" id="ARBA00022692"/>
    </source>
</evidence>
<keyword evidence="7 13" id="KW-1133">Transmembrane helix</keyword>
<keyword evidence="5" id="KW-0808">Transferase</keyword>
<keyword evidence="9 13" id="KW-0472">Membrane</keyword>
<evidence type="ECO:0000313" key="15">
    <source>
        <dbReference type="EMBL" id="OHS99527.1"/>
    </source>
</evidence>
<keyword evidence="12 15" id="KW-0012">Acyltransferase</keyword>
<proteinExistence type="inferred from homology"/>
<dbReference type="GO" id="GO:0016020">
    <property type="term" value="C:membrane"/>
    <property type="evidence" value="ECO:0007669"/>
    <property type="project" value="UniProtKB-SubCell"/>
</dbReference>
<keyword evidence="10" id="KW-0594">Phospholipid biosynthesis</keyword>
<dbReference type="CDD" id="cd07991">
    <property type="entry name" value="LPLAT_LPCAT1-like"/>
    <property type="match status" value="1"/>
</dbReference>
<organism evidence="15 16">
    <name type="scientific">Tritrichomonas foetus</name>
    <dbReference type="NCBI Taxonomy" id="1144522"/>
    <lineage>
        <taxon>Eukaryota</taxon>
        <taxon>Metamonada</taxon>
        <taxon>Parabasalia</taxon>
        <taxon>Tritrichomonadida</taxon>
        <taxon>Tritrichomonadidae</taxon>
        <taxon>Tritrichomonas</taxon>
    </lineage>
</organism>
<dbReference type="VEuPathDB" id="TrichDB:TRFO_34032"/>
<comment type="similarity">
    <text evidence="3">Belongs to the 1-acyl-sn-glycerol-3-phosphate acyltransferase family.</text>
</comment>
<keyword evidence="11" id="KW-1208">Phospholipid metabolism</keyword>
<protein>
    <submittedName>
        <fullName evidence="15">Acyltransferase family protein</fullName>
    </submittedName>
</protein>
<feature type="transmembrane region" description="Helical" evidence="13">
    <location>
        <begin position="97"/>
        <end position="114"/>
    </location>
</feature>
<sequence>MEYLYSSSPSYNPDFSHQTKLSDISDEEFERVWKPRKHTIYHRIYQFICFFIFLGPIRAIVGISIFVISLLTVIFIRTFQRFAHIPLKYGKRLCNRIANFGFHFILFAFGILHIKVNGKVDPETRIIIANHTALMDPFIVSCVHFVTVVMKIELSYNKYLARIFENVDPVYVDRKVSRGASQQVIEHANNFNLNPVLIFPEATINNGDHMLHFHRGAFLTPHKVQPLCIKYNQLLVPKGWNQYAWTTTDTALYIWELLSMPFTYVTVDLLPPMTLEKEGGGDPDKFAEYAQLVMANHFGVKAITRSSAEIFKTKKE</sequence>
<evidence type="ECO:0000256" key="8">
    <source>
        <dbReference type="ARBA" id="ARBA00023098"/>
    </source>
</evidence>
<keyword evidence="4" id="KW-0444">Lipid biosynthesis</keyword>
<dbReference type="Proteomes" id="UP000179807">
    <property type="component" value="Unassembled WGS sequence"/>
</dbReference>
<feature type="transmembrane region" description="Helical" evidence="13">
    <location>
        <begin position="44"/>
        <end position="76"/>
    </location>
</feature>
<evidence type="ECO:0000256" key="4">
    <source>
        <dbReference type="ARBA" id="ARBA00022516"/>
    </source>
</evidence>
<dbReference type="AlphaFoldDB" id="A0A1J4JM77"/>
<keyword evidence="8" id="KW-0443">Lipid metabolism</keyword>
<dbReference type="EMBL" id="MLAK01001001">
    <property type="protein sequence ID" value="OHS99527.1"/>
    <property type="molecule type" value="Genomic_DNA"/>
</dbReference>
<evidence type="ECO:0000256" key="1">
    <source>
        <dbReference type="ARBA" id="ARBA00004370"/>
    </source>
</evidence>
<dbReference type="RefSeq" id="XP_068352664.1">
    <property type="nucleotide sequence ID" value="XM_068509428.1"/>
</dbReference>
<evidence type="ECO:0000313" key="16">
    <source>
        <dbReference type="Proteomes" id="UP000179807"/>
    </source>
</evidence>
<name>A0A1J4JM77_9EUKA</name>
<feature type="transmembrane region" description="Helical" evidence="13">
    <location>
        <begin position="126"/>
        <end position="150"/>
    </location>
</feature>
<keyword evidence="16" id="KW-1185">Reference proteome</keyword>
<evidence type="ECO:0000256" key="11">
    <source>
        <dbReference type="ARBA" id="ARBA00023264"/>
    </source>
</evidence>
<dbReference type="Pfam" id="PF01553">
    <property type="entry name" value="Acyltransferase"/>
    <property type="match status" value="1"/>
</dbReference>
<evidence type="ECO:0000256" key="5">
    <source>
        <dbReference type="ARBA" id="ARBA00022679"/>
    </source>
</evidence>
<dbReference type="SMART" id="SM00563">
    <property type="entry name" value="PlsC"/>
    <property type="match status" value="1"/>
</dbReference>